<name>C0INR1_9BACT</name>
<proteinExistence type="inferred from homology"/>
<dbReference type="Gene3D" id="3.40.190.10">
    <property type="entry name" value="Periplasmic binding protein-like II"/>
    <property type="match status" value="1"/>
</dbReference>
<feature type="compositionally biased region" description="Polar residues" evidence="5">
    <location>
        <begin position="61"/>
        <end position="72"/>
    </location>
</feature>
<sequence>MTLGPTIPLTLALSPKRGRGDRINQSSHLSELPPMLNQTRRAFLLSTCGAALVLAGCGDSGPQTNGAASNGPSGEIVLNRGNGAEPKSLDPHFTEGTWESAITGDLLMGLLTEDAEGKSIPGAATNWETSTDGKTWTFHLADHQWSDGMPVTAEDFIFAWRRILDPKTAAQYASLLYLFKNGEAINTGKMKPEELGAKATDAKTIVLELEHPVPYLTELMTHQTTFPVPKHAVEAKGDDWSKAGNYIGNGAYTLAEWVPNDHVTLVKNPKFFDAANVQIDRVVFYPTTDGDAALKRFRARELDVQDPLPASQIDWLKQNMPETLQIGPYLGTGYIVVNQTRRPFGDVRVRQALNLAYDRETVSEKIRRLGEPPAYTFVPPGIANYPYGNSLDFKELPYAERIKRAQGLMRQAGYSAEKRLKTTYSISTSPDARRSAAAIQQMWKEIYVDVELVPSEVQINYLKLQNGDYDIGGAGWVADFNDARNFLFLLMTNNGGFNYGRYKNAEFDKLMNASDLEPDLKKRGDLMARAEAIALKEYAWIPTLNLVTLNIVRPYVKGWVANVKDTHRTRFLSIDTAARAATAPA</sequence>
<dbReference type="EMBL" id="EU408356">
    <property type="protein sequence ID" value="ACN58947.1"/>
    <property type="molecule type" value="Genomic_DNA"/>
</dbReference>
<evidence type="ECO:0000256" key="3">
    <source>
        <dbReference type="ARBA" id="ARBA00022448"/>
    </source>
</evidence>
<reference evidence="7" key="1">
    <citation type="journal article" date="2009" name="ISME J.">
        <title>Functional metagenomics reveals diverse beta-lactamases in a remote Alaskan soil.</title>
        <authorList>
            <person name="Allen H.K."/>
            <person name="Moe L.A."/>
            <person name="Rodbumrer J."/>
            <person name="Gaarder A."/>
            <person name="Handelsman J."/>
        </authorList>
    </citation>
    <scope>NUCLEOTIDE SEQUENCE</scope>
</reference>
<comment type="subcellular location">
    <subcellularLocation>
        <location evidence="1">Cell envelope</location>
    </subcellularLocation>
</comment>
<dbReference type="SUPFAM" id="SSF53850">
    <property type="entry name" value="Periplasmic binding protein-like II"/>
    <property type="match status" value="1"/>
</dbReference>
<protein>
    <submittedName>
        <fullName evidence="7">Oligopeptide ABC transporter</fullName>
    </submittedName>
</protein>
<dbReference type="InterPro" id="IPR000914">
    <property type="entry name" value="SBP_5_dom"/>
</dbReference>
<dbReference type="CDD" id="cd08504">
    <property type="entry name" value="PBP2_OppA"/>
    <property type="match status" value="1"/>
</dbReference>
<dbReference type="Pfam" id="PF00496">
    <property type="entry name" value="SBP_bac_5"/>
    <property type="match status" value="1"/>
</dbReference>
<dbReference type="GO" id="GO:0015833">
    <property type="term" value="P:peptide transport"/>
    <property type="evidence" value="ECO:0007669"/>
    <property type="project" value="TreeGrafter"/>
</dbReference>
<dbReference type="GO" id="GO:0030288">
    <property type="term" value="C:outer membrane-bounded periplasmic space"/>
    <property type="evidence" value="ECO:0007669"/>
    <property type="project" value="TreeGrafter"/>
</dbReference>
<feature type="domain" description="Solute-binding protein family 5" evidence="6">
    <location>
        <begin position="120"/>
        <end position="496"/>
    </location>
</feature>
<evidence type="ECO:0000313" key="7">
    <source>
        <dbReference type="EMBL" id="ACN58947.1"/>
    </source>
</evidence>
<dbReference type="Gene3D" id="3.90.76.10">
    <property type="entry name" value="Dipeptide-binding Protein, Domain 1"/>
    <property type="match status" value="1"/>
</dbReference>
<evidence type="ECO:0000256" key="5">
    <source>
        <dbReference type="SAM" id="MobiDB-lite"/>
    </source>
</evidence>
<gene>
    <name evidence="7" type="ORF">AKSOIL_0105</name>
</gene>
<evidence type="ECO:0000256" key="4">
    <source>
        <dbReference type="ARBA" id="ARBA00022729"/>
    </source>
</evidence>
<dbReference type="PIRSF" id="PIRSF002741">
    <property type="entry name" value="MppA"/>
    <property type="match status" value="1"/>
</dbReference>
<dbReference type="PANTHER" id="PTHR30290">
    <property type="entry name" value="PERIPLASMIC BINDING COMPONENT OF ABC TRANSPORTER"/>
    <property type="match status" value="1"/>
</dbReference>
<dbReference type="AlphaFoldDB" id="C0INR1"/>
<evidence type="ECO:0000256" key="1">
    <source>
        <dbReference type="ARBA" id="ARBA00004196"/>
    </source>
</evidence>
<dbReference type="InterPro" id="IPR039424">
    <property type="entry name" value="SBP_5"/>
</dbReference>
<dbReference type="FunFam" id="3.90.76.10:FF:000001">
    <property type="entry name" value="Oligopeptide ABC transporter substrate-binding protein"/>
    <property type="match status" value="1"/>
</dbReference>
<dbReference type="GO" id="GO:0043190">
    <property type="term" value="C:ATP-binding cassette (ABC) transporter complex"/>
    <property type="evidence" value="ECO:0007669"/>
    <property type="project" value="InterPro"/>
</dbReference>
<keyword evidence="3" id="KW-0813">Transport</keyword>
<evidence type="ECO:0000256" key="2">
    <source>
        <dbReference type="ARBA" id="ARBA00005695"/>
    </source>
</evidence>
<comment type="similarity">
    <text evidence="2">Belongs to the bacterial solute-binding protein 5 family.</text>
</comment>
<organism evidence="7">
    <name type="scientific">uncultured bacterium BLR7</name>
    <dbReference type="NCBI Taxonomy" id="506523"/>
    <lineage>
        <taxon>Bacteria</taxon>
        <taxon>environmental samples</taxon>
    </lineage>
</organism>
<accession>C0INR1</accession>
<keyword evidence="4" id="KW-0732">Signal</keyword>
<feature type="region of interest" description="Disordered" evidence="5">
    <location>
        <begin position="61"/>
        <end position="91"/>
    </location>
</feature>
<dbReference type="Gene3D" id="3.10.105.10">
    <property type="entry name" value="Dipeptide-binding Protein, Domain 3"/>
    <property type="match status" value="1"/>
</dbReference>
<dbReference type="InterPro" id="IPR030678">
    <property type="entry name" value="Peptide/Ni-bd"/>
</dbReference>
<dbReference type="PANTHER" id="PTHR30290:SF10">
    <property type="entry name" value="PERIPLASMIC OLIGOPEPTIDE-BINDING PROTEIN-RELATED"/>
    <property type="match status" value="1"/>
</dbReference>
<feature type="region of interest" description="Disordered" evidence="5">
    <location>
        <begin position="1"/>
        <end position="30"/>
    </location>
</feature>
<dbReference type="GO" id="GO:1904680">
    <property type="term" value="F:peptide transmembrane transporter activity"/>
    <property type="evidence" value="ECO:0007669"/>
    <property type="project" value="TreeGrafter"/>
</dbReference>
<evidence type="ECO:0000259" key="6">
    <source>
        <dbReference type="Pfam" id="PF00496"/>
    </source>
</evidence>